<dbReference type="Proteomes" id="UP000245910">
    <property type="component" value="Chromosome I"/>
</dbReference>
<dbReference type="EMBL" id="LN649229">
    <property type="protein sequence ID" value="CEI65958.1"/>
    <property type="molecule type" value="Genomic_DNA"/>
</dbReference>
<organism evidence="2 3">
    <name type="scientific">Fusarium venenatum</name>
    <dbReference type="NCBI Taxonomy" id="56646"/>
    <lineage>
        <taxon>Eukaryota</taxon>
        <taxon>Fungi</taxon>
        <taxon>Dikarya</taxon>
        <taxon>Ascomycota</taxon>
        <taxon>Pezizomycotina</taxon>
        <taxon>Sordariomycetes</taxon>
        <taxon>Hypocreomycetidae</taxon>
        <taxon>Hypocreales</taxon>
        <taxon>Nectriaceae</taxon>
        <taxon>Fusarium</taxon>
    </lineage>
</organism>
<accession>A0A2L2T7R3</accession>
<evidence type="ECO:0000313" key="2">
    <source>
        <dbReference type="EMBL" id="CEI65958.1"/>
    </source>
</evidence>
<dbReference type="AlphaFoldDB" id="A0A2L2T7R3"/>
<sequence length="66" mass="7088">MRPSILCIRPTNSAANKDDMYDNKAGRSSDLQPIVDDDNVKMQCDDNSLISGRGGIRQTTGGCGDV</sequence>
<reference evidence="3" key="1">
    <citation type="submission" date="2014-10" db="EMBL/GenBank/DDBJ databases">
        <authorList>
            <person name="King R."/>
        </authorList>
    </citation>
    <scope>NUCLEOTIDE SEQUENCE [LARGE SCALE GENOMIC DNA]</scope>
    <source>
        <strain evidence="3">A3/5</strain>
    </source>
</reference>
<proteinExistence type="predicted"/>
<feature type="region of interest" description="Disordered" evidence="1">
    <location>
        <begin position="1"/>
        <end position="33"/>
    </location>
</feature>
<evidence type="ECO:0000313" key="3">
    <source>
        <dbReference type="Proteomes" id="UP000245910"/>
    </source>
</evidence>
<protein>
    <submittedName>
        <fullName evidence="2">Uncharacterized protein</fullName>
    </submittedName>
</protein>
<feature type="compositionally biased region" description="Basic and acidic residues" evidence="1">
    <location>
        <begin position="16"/>
        <end position="27"/>
    </location>
</feature>
<keyword evidence="3" id="KW-1185">Reference proteome</keyword>
<name>A0A2L2T7R3_9HYPO</name>
<evidence type="ECO:0000256" key="1">
    <source>
        <dbReference type="SAM" id="MobiDB-lite"/>
    </source>
</evidence>